<organism evidence="1 2">
    <name type="scientific">Spirosoma soli</name>
    <dbReference type="NCBI Taxonomy" id="1770529"/>
    <lineage>
        <taxon>Bacteria</taxon>
        <taxon>Pseudomonadati</taxon>
        <taxon>Bacteroidota</taxon>
        <taxon>Cytophagia</taxon>
        <taxon>Cytophagales</taxon>
        <taxon>Cytophagaceae</taxon>
        <taxon>Spirosoma</taxon>
    </lineage>
</organism>
<name>A0ABW5MD89_9BACT</name>
<dbReference type="EMBL" id="JBHULN010000027">
    <property type="protein sequence ID" value="MFD2574352.1"/>
    <property type="molecule type" value="Genomic_DNA"/>
</dbReference>
<sequence>MNFSLMKNALLISLVTVGCDPISQPSQLPDLKMPVPDTLLLNESFLQQGSPFNPAQSPISRDDAAQLVGVKSLTYKADTLATTPEAYVVLIGRLYAEETIGWFSTVSRANHRQLAQVQVYYDNAEGMTDTETQWLPHEQRAIVRTGTYDEAGQYRVTKASYTVLPNGKLAKL</sequence>
<dbReference type="RefSeq" id="WP_381527967.1">
    <property type="nucleotide sequence ID" value="NZ_JBHULN010000027.1"/>
</dbReference>
<dbReference type="PROSITE" id="PS51257">
    <property type="entry name" value="PROKAR_LIPOPROTEIN"/>
    <property type="match status" value="1"/>
</dbReference>
<accession>A0ABW5MD89</accession>
<dbReference type="Proteomes" id="UP001597469">
    <property type="component" value="Unassembled WGS sequence"/>
</dbReference>
<comment type="caution">
    <text evidence="1">The sequence shown here is derived from an EMBL/GenBank/DDBJ whole genome shotgun (WGS) entry which is preliminary data.</text>
</comment>
<evidence type="ECO:0000313" key="2">
    <source>
        <dbReference type="Proteomes" id="UP001597469"/>
    </source>
</evidence>
<proteinExistence type="predicted"/>
<evidence type="ECO:0000313" key="1">
    <source>
        <dbReference type="EMBL" id="MFD2574352.1"/>
    </source>
</evidence>
<protein>
    <submittedName>
        <fullName evidence="1">Uncharacterized protein</fullName>
    </submittedName>
</protein>
<keyword evidence="2" id="KW-1185">Reference proteome</keyword>
<reference evidence="2" key="1">
    <citation type="journal article" date="2019" name="Int. J. Syst. Evol. Microbiol.">
        <title>The Global Catalogue of Microorganisms (GCM) 10K type strain sequencing project: providing services to taxonomists for standard genome sequencing and annotation.</title>
        <authorList>
            <consortium name="The Broad Institute Genomics Platform"/>
            <consortium name="The Broad Institute Genome Sequencing Center for Infectious Disease"/>
            <person name="Wu L."/>
            <person name="Ma J."/>
        </authorList>
    </citation>
    <scope>NUCLEOTIDE SEQUENCE [LARGE SCALE GENOMIC DNA]</scope>
    <source>
        <strain evidence="2">KCTC 42805</strain>
    </source>
</reference>
<gene>
    <name evidence="1" type="ORF">ACFSUS_27200</name>
</gene>